<keyword evidence="15" id="KW-0325">Glycoprotein</keyword>
<evidence type="ECO:0000256" key="9">
    <source>
        <dbReference type="ARBA" id="ARBA00022840"/>
    </source>
</evidence>
<dbReference type="Proteomes" id="UP000001542">
    <property type="component" value="Unassembled WGS sequence"/>
</dbReference>
<dbReference type="InParanoid" id="A2EP69"/>
<keyword evidence="7" id="KW-0547">Nucleotide-binding</keyword>
<evidence type="ECO:0000256" key="5">
    <source>
        <dbReference type="ARBA" id="ARBA00022692"/>
    </source>
</evidence>
<evidence type="ECO:0000256" key="11">
    <source>
        <dbReference type="ARBA" id="ARBA00023136"/>
    </source>
</evidence>
<keyword evidence="18" id="KW-1185">Reference proteome</keyword>
<comment type="subcellular location">
    <subcellularLocation>
        <location evidence="1">Cell membrane</location>
        <topology evidence="1">Single-pass type I membrane protein</topology>
    </subcellularLocation>
</comment>
<evidence type="ECO:0000256" key="10">
    <source>
        <dbReference type="ARBA" id="ARBA00022989"/>
    </source>
</evidence>
<evidence type="ECO:0000256" key="13">
    <source>
        <dbReference type="ARBA" id="ARBA00023157"/>
    </source>
</evidence>
<keyword evidence="4" id="KW-0808">Transferase</keyword>
<keyword evidence="9" id="KW-0067">ATP-binding</keyword>
<dbReference type="GO" id="GO:0004714">
    <property type="term" value="F:transmembrane receptor protein tyrosine kinase activity"/>
    <property type="evidence" value="ECO:0007669"/>
    <property type="project" value="UniProtKB-EC"/>
</dbReference>
<keyword evidence="13" id="KW-1015">Disulfide bond</keyword>
<evidence type="ECO:0000256" key="7">
    <source>
        <dbReference type="ARBA" id="ARBA00022741"/>
    </source>
</evidence>
<evidence type="ECO:0000256" key="15">
    <source>
        <dbReference type="ARBA" id="ARBA00023180"/>
    </source>
</evidence>
<dbReference type="GO" id="GO:0005524">
    <property type="term" value="F:ATP binding"/>
    <property type="evidence" value="ECO:0007669"/>
    <property type="project" value="UniProtKB-KW"/>
</dbReference>
<keyword evidence="5" id="KW-0812">Transmembrane</keyword>
<reference evidence="17" key="1">
    <citation type="submission" date="2006-10" db="EMBL/GenBank/DDBJ databases">
        <authorList>
            <person name="Amadeo P."/>
            <person name="Zhao Q."/>
            <person name="Wortman J."/>
            <person name="Fraser-Liggett C."/>
            <person name="Carlton J."/>
        </authorList>
    </citation>
    <scope>NUCLEOTIDE SEQUENCE</scope>
    <source>
        <strain evidence="17">G3</strain>
    </source>
</reference>
<gene>
    <name evidence="17" type="ORF">TVAG_318910</name>
</gene>
<proteinExistence type="predicted"/>
<dbReference type="VEuPathDB" id="TrichDB:TVAG_318910"/>
<organism evidence="17 18">
    <name type="scientific">Trichomonas vaginalis (strain ATCC PRA-98 / G3)</name>
    <dbReference type="NCBI Taxonomy" id="412133"/>
    <lineage>
        <taxon>Eukaryota</taxon>
        <taxon>Metamonada</taxon>
        <taxon>Parabasalia</taxon>
        <taxon>Trichomonadida</taxon>
        <taxon>Trichomonadidae</taxon>
        <taxon>Trichomonas</taxon>
    </lineage>
</organism>
<sequence length="343" mass="36285">MAIKYKLSKESIGSLNVTETENQYTFGYPCNDSIYDCTPYTVDLSSGTYLIEAWGSVGSFQHHQAGDSIPGLGGYSSGVLKVKNPLTLYLYIGSISFFNSMFSYTSKGNYFFAIGGGSSDVRLNASKTFDWSDPISLRSRILIAGGGGGSEWHNSIGGNGGGLEGGKGFSNCSLNYEPCPNSISGGGTQRSGGSSAPNFRTLIGYQGSFGVSYVNYNSDDMGGIGGNGYFSGGSVDRAGAGGGGSSFISGYDGCIALNSSLNENPSPINSSIHYSGIKFINPVMIQGNNTMPLFFKSETSIRGIGNNNRGAIRITIVSLKKCTENSMCQIYFPFLFTIFPCLI</sequence>
<evidence type="ECO:0000313" key="17">
    <source>
        <dbReference type="EMBL" id="EAY05536.1"/>
    </source>
</evidence>
<dbReference type="SMR" id="A2EP69"/>
<keyword evidence="6" id="KW-0732">Signal</keyword>
<evidence type="ECO:0000256" key="12">
    <source>
        <dbReference type="ARBA" id="ARBA00023137"/>
    </source>
</evidence>
<keyword evidence="12" id="KW-0829">Tyrosine-protein kinase</keyword>
<keyword evidence="11" id="KW-0472">Membrane</keyword>
<evidence type="ECO:0000256" key="4">
    <source>
        <dbReference type="ARBA" id="ARBA00022679"/>
    </source>
</evidence>
<keyword evidence="10" id="KW-1133">Transmembrane helix</keyword>
<keyword evidence="8" id="KW-0418">Kinase</keyword>
<protein>
    <recommendedName>
        <fullName evidence="2">receptor protein-tyrosine kinase</fullName>
        <ecNumber evidence="2">2.7.10.1</ecNumber>
    </recommendedName>
</protein>
<reference evidence="17" key="2">
    <citation type="journal article" date="2007" name="Science">
        <title>Draft genome sequence of the sexually transmitted pathogen Trichomonas vaginalis.</title>
        <authorList>
            <person name="Carlton J.M."/>
            <person name="Hirt R.P."/>
            <person name="Silva J.C."/>
            <person name="Delcher A.L."/>
            <person name="Schatz M."/>
            <person name="Zhao Q."/>
            <person name="Wortman J.R."/>
            <person name="Bidwell S.L."/>
            <person name="Alsmark U.C.M."/>
            <person name="Besteiro S."/>
            <person name="Sicheritz-Ponten T."/>
            <person name="Noel C.J."/>
            <person name="Dacks J.B."/>
            <person name="Foster P.G."/>
            <person name="Simillion C."/>
            <person name="Van de Peer Y."/>
            <person name="Miranda-Saavedra D."/>
            <person name="Barton G.J."/>
            <person name="Westrop G.D."/>
            <person name="Mueller S."/>
            <person name="Dessi D."/>
            <person name="Fiori P.L."/>
            <person name="Ren Q."/>
            <person name="Paulsen I."/>
            <person name="Zhang H."/>
            <person name="Bastida-Corcuera F.D."/>
            <person name="Simoes-Barbosa A."/>
            <person name="Brown M.T."/>
            <person name="Hayes R.D."/>
            <person name="Mukherjee M."/>
            <person name="Okumura C.Y."/>
            <person name="Schneider R."/>
            <person name="Smith A.J."/>
            <person name="Vanacova S."/>
            <person name="Villalvazo M."/>
            <person name="Haas B.J."/>
            <person name="Pertea M."/>
            <person name="Feldblyum T.V."/>
            <person name="Utterback T.R."/>
            <person name="Shu C.L."/>
            <person name="Osoegawa K."/>
            <person name="de Jong P.J."/>
            <person name="Hrdy I."/>
            <person name="Horvathova L."/>
            <person name="Zubacova Z."/>
            <person name="Dolezal P."/>
            <person name="Malik S.B."/>
            <person name="Logsdon J.M. Jr."/>
            <person name="Henze K."/>
            <person name="Gupta A."/>
            <person name="Wang C.C."/>
            <person name="Dunne R.L."/>
            <person name="Upcroft J.A."/>
            <person name="Upcroft P."/>
            <person name="White O."/>
            <person name="Salzberg S.L."/>
            <person name="Tang P."/>
            <person name="Chiu C.-H."/>
            <person name="Lee Y.-S."/>
            <person name="Embley T.M."/>
            <person name="Coombs G.H."/>
            <person name="Mottram J.C."/>
            <person name="Tachezy J."/>
            <person name="Fraser-Liggett C.M."/>
            <person name="Johnson P.J."/>
        </authorList>
    </citation>
    <scope>NUCLEOTIDE SEQUENCE [LARGE SCALE GENOMIC DNA]</scope>
    <source>
        <strain evidence="17">G3</strain>
    </source>
</reference>
<dbReference type="RefSeq" id="XP_001317759.1">
    <property type="nucleotide sequence ID" value="XM_001317724.1"/>
</dbReference>
<evidence type="ECO:0000259" key="16">
    <source>
        <dbReference type="Pfam" id="PF12810"/>
    </source>
</evidence>
<dbReference type="VEuPathDB" id="TrichDB:TVAGG3_0178290"/>
<evidence type="ECO:0000256" key="14">
    <source>
        <dbReference type="ARBA" id="ARBA00023170"/>
    </source>
</evidence>
<dbReference type="KEGG" id="tva:4763390"/>
<dbReference type="EC" id="2.7.10.1" evidence="2"/>
<feature type="domain" description="ALK/LTK-like glycine-rich" evidence="16">
    <location>
        <begin position="40"/>
        <end position="316"/>
    </location>
</feature>
<accession>A2EP69</accession>
<dbReference type="Pfam" id="PF12810">
    <property type="entry name" value="ALK_LTK_GRD"/>
    <property type="match status" value="1"/>
</dbReference>
<keyword evidence="14" id="KW-0675">Receptor</keyword>
<dbReference type="EMBL" id="DS113446">
    <property type="protein sequence ID" value="EAY05536.1"/>
    <property type="molecule type" value="Genomic_DNA"/>
</dbReference>
<dbReference type="GO" id="GO:0005886">
    <property type="term" value="C:plasma membrane"/>
    <property type="evidence" value="ECO:0007669"/>
    <property type="project" value="UniProtKB-SubCell"/>
</dbReference>
<name>A2EP69_TRIV3</name>
<dbReference type="InterPro" id="IPR055163">
    <property type="entry name" value="ALK/LTK-like_GRD"/>
</dbReference>
<evidence type="ECO:0000256" key="6">
    <source>
        <dbReference type="ARBA" id="ARBA00022729"/>
    </source>
</evidence>
<evidence type="ECO:0000256" key="3">
    <source>
        <dbReference type="ARBA" id="ARBA00022475"/>
    </source>
</evidence>
<dbReference type="AlphaFoldDB" id="A2EP69"/>
<keyword evidence="3" id="KW-1003">Cell membrane</keyword>
<evidence type="ECO:0000313" key="18">
    <source>
        <dbReference type="Proteomes" id="UP000001542"/>
    </source>
</evidence>
<evidence type="ECO:0000256" key="1">
    <source>
        <dbReference type="ARBA" id="ARBA00004251"/>
    </source>
</evidence>
<evidence type="ECO:0000256" key="2">
    <source>
        <dbReference type="ARBA" id="ARBA00011902"/>
    </source>
</evidence>
<evidence type="ECO:0000256" key="8">
    <source>
        <dbReference type="ARBA" id="ARBA00022777"/>
    </source>
</evidence>